<accession>A0AB39N8S9</accession>
<keyword evidence="4" id="KW-0547">Nucleotide-binding</keyword>
<evidence type="ECO:0000256" key="7">
    <source>
        <dbReference type="SAM" id="MobiDB-lite"/>
    </source>
</evidence>
<dbReference type="InterPro" id="IPR000873">
    <property type="entry name" value="AMP-dep_synth/lig_dom"/>
</dbReference>
<dbReference type="RefSeq" id="WP_369274828.1">
    <property type="nucleotide sequence ID" value="NZ_CP163432.1"/>
</dbReference>
<organism evidence="11">
    <name type="scientific">Streptomyces sp. R11</name>
    <dbReference type="NCBI Taxonomy" id="3238625"/>
    <lineage>
        <taxon>Bacteria</taxon>
        <taxon>Bacillati</taxon>
        <taxon>Actinomycetota</taxon>
        <taxon>Actinomycetes</taxon>
        <taxon>Kitasatosporales</taxon>
        <taxon>Streptomycetaceae</taxon>
        <taxon>Streptomyces</taxon>
    </lineage>
</organism>
<dbReference type="PANTHER" id="PTHR24095:SF14">
    <property type="entry name" value="ACETYL-COENZYME A SYNTHETASE 1"/>
    <property type="match status" value="1"/>
</dbReference>
<keyword evidence="5" id="KW-0067">ATP-binding</keyword>
<feature type="region of interest" description="Disordered" evidence="7">
    <location>
        <begin position="227"/>
        <end position="319"/>
    </location>
</feature>
<evidence type="ECO:0000259" key="10">
    <source>
        <dbReference type="Pfam" id="PF16177"/>
    </source>
</evidence>
<feature type="domain" description="Acetyl-coenzyme A synthetase N-terminal" evidence="10">
    <location>
        <begin position="31"/>
        <end position="88"/>
    </location>
</feature>
<dbReference type="PROSITE" id="PS00455">
    <property type="entry name" value="AMP_BINDING"/>
    <property type="match status" value="1"/>
</dbReference>
<dbReference type="EC" id="6.2.1.1" evidence="2"/>
<dbReference type="InterPro" id="IPR020845">
    <property type="entry name" value="AMP-binding_CS"/>
</dbReference>
<evidence type="ECO:0000259" key="8">
    <source>
        <dbReference type="Pfam" id="PF00501"/>
    </source>
</evidence>
<evidence type="ECO:0000313" key="11">
    <source>
        <dbReference type="EMBL" id="XDQ14875.1"/>
    </source>
</evidence>
<evidence type="ECO:0000256" key="5">
    <source>
        <dbReference type="ARBA" id="ARBA00022840"/>
    </source>
</evidence>
<evidence type="ECO:0000256" key="3">
    <source>
        <dbReference type="ARBA" id="ARBA00022598"/>
    </source>
</evidence>
<evidence type="ECO:0000259" key="9">
    <source>
        <dbReference type="Pfam" id="PF13193"/>
    </source>
</evidence>
<proteinExistence type="inferred from homology"/>
<dbReference type="PANTHER" id="PTHR24095">
    <property type="entry name" value="ACETYL-COENZYME A SYNTHETASE"/>
    <property type="match status" value="1"/>
</dbReference>
<dbReference type="Pfam" id="PF13193">
    <property type="entry name" value="AMP-binding_C"/>
    <property type="match status" value="1"/>
</dbReference>
<evidence type="ECO:0000256" key="2">
    <source>
        <dbReference type="ARBA" id="ARBA00013275"/>
    </source>
</evidence>
<dbReference type="InterPro" id="IPR042099">
    <property type="entry name" value="ANL_N_sf"/>
</dbReference>
<dbReference type="Pfam" id="PF00501">
    <property type="entry name" value="AMP-binding"/>
    <property type="match status" value="1"/>
</dbReference>
<dbReference type="Gene3D" id="3.40.50.12780">
    <property type="entry name" value="N-terminal domain of ligase-like"/>
    <property type="match status" value="2"/>
</dbReference>
<reference evidence="11" key="1">
    <citation type="submission" date="2024-07" db="EMBL/GenBank/DDBJ databases">
        <authorList>
            <person name="Yu S.T."/>
        </authorList>
    </citation>
    <scope>NUCLEOTIDE SEQUENCE</scope>
    <source>
        <strain evidence="11">R11</strain>
    </source>
</reference>
<dbReference type="Pfam" id="PF16177">
    <property type="entry name" value="ACAS_N"/>
    <property type="match status" value="1"/>
</dbReference>
<protein>
    <recommendedName>
        <fullName evidence="2">acetate--CoA ligase</fullName>
        <ecNumber evidence="2">6.2.1.1</ecNumber>
    </recommendedName>
</protein>
<dbReference type="GO" id="GO:0005524">
    <property type="term" value="F:ATP binding"/>
    <property type="evidence" value="ECO:0007669"/>
    <property type="project" value="UniProtKB-KW"/>
</dbReference>
<evidence type="ECO:0000256" key="1">
    <source>
        <dbReference type="ARBA" id="ARBA00006432"/>
    </source>
</evidence>
<sequence length="727" mass="77321">MSAYAWYPTREFTERSNITAFCRRHGVDGGYRALQARSAADPEWFWERAVQDIGIVWHRPPLRVCDESGGIAFTRWFPGAYTNLVDSCLERRVRQGSGQAPALRWEREDGTRGVLTYGEAAAYSARVAGGLRGLGVMSGDRVAGYLPPGPEAFVLLFACARIGAVLVPLFSGFGAEAIAIRLVDADVRVLVTAGDAVRRGRRQDMAAVARTALESATCVRHLVVVREPSGPRHSSDSPCPRAPAGPGVPSGTGGPDERAHAAERPSVGGGRGEPVTGERPASAAGERGEPEASERPSPAGGEQEGRTVPSGPGGHDRVGLATTDWHRLAAAEPVPVVSVPVTAPFLLLHTSGTTGRPKGAVHTHGGFPAQVGSETRYNLDLRPDDVVFWVTDPGWIMFPLIALGGTLAGACVLAYEGAIDHPDVTRLWHLLDDHEVTVFGSSPSLARMLMGREPRDPVVPSRLRILGSTGEPWTEDAWRWYFAEFGGKRCPVINICGGTEVGGSLLASAPTLPQSPCGFAGPCLGIAAVAEDDSGAQPPEGQLGELVVERSWPGMTRGLWRARERFAQTYFGPRPGRWSHGDLVSRTGDEWFVHGRLDDVIKLAGKRLGPTEVEDAVVGDPAVAEAAAVGIPHPVKGEALWCFAVPADGRSLGETEAERIRGRVAGALGAAFRPARVVAVPELPRTRNGKVMRRLVRGLVTGEAPGDLSTLVNPGCLDAIRAALHEQ</sequence>
<keyword evidence="3" id="KW-0436">Ligase</keyword>
<dbReference type="EMBL" id="CP163432">
    <property type="protein sequence ID" value="XDQ14875.1"/>
    <property type="molecule type" value="Genomic_DNA"/>
</dbReference>
<gene>
    <name evidence="11" type="ORF">AB5J55_37150</name>
</gene>
<evidence type="ECO:0000256" key="4">
    <source>
        <dbReference type="ARBA" id="ARBA00022741"/>
    </source>
</evidence>
<dbReference type="GO" id="GO:0003987">
    <property type="term" value="F:acetate-CoA ligase activity"/>
    <property type="evidence" value="ECO:0007669"/>
    <property type="project" value="UniProtKB-EC"/>
</dbReference>
<dbReference type="AlphaFoldDB" id="A0AB39N8S9"/>
<dbReference type="InterPro" id="IPR032387">
    <property type="entry name" value="ACAS_N"/>
</dbReference>
<keyword evidence="6" id="KW-0007">Acetylation</keyword>
<dbReference type="Gene3D" id="3.30.300.30">
    <property type="match status" value="1"/>
</dbReference>
<evidence type="ECO:0000256" key="6">
    <source>
        <dbReference type="ARBA" id="ARBA00022990"/>
    </source>
</evidence>
<feature type="domain" description="AMP-dependent synthetase/ligase" evidence="8">
    <location>
        <begin position="90"/>
        <end position="560"/>
    </location>
</feature>
<name>A0AB39N8S9_9ACTN</name>
<dbReference type="InterPro" id="IPR045851">
    <property type="entry name" value="AMP-bd_C_sf"/>
</dbReference>
<comment type="similarity">
    <text evidence="1">Belongs to the ATP-dependent AMP-binding enzyme family.</text>
</comment>
<feature type="domain" description="AMP-binding enzyme C-terminal" evidence="9">
    <location>
        <begin position="612"/>
        <end position="690"/>
    </location>
</feature>
<dbReference type="InterPro" id="IPR025110">
    <property type="entry name" value="AMP-bd_C"/>
</dbReference>
<dbReference type="SUPFAM" id="SSF56801">
    <property type="entry name" value="Acetyl-CoA synthetase-like"/>
    <property type="match status" value="1"/>
</dbReference>
<dbReference type="GO" id="GO:0006085">
    <property type="term" value="P:acetyl-CoA biosynthetic process"/>
    <property type="evidence" value="ECO:0007669"/>
    <property type="project" value="TreeGrafter"/>
</dbReference>